<dbReference type="InterPro" id="IPR015943">
    <property type="entry name" value="WD40/YVTN_repeat-like_dom_sf"/>
</dbReference>
<dbReference type="PANTHER" id="PTHR30344:SF1">
    <property type="entry name" value="6-PHOSPHOGLUCONOLACTONASE"/>
    <property type="match status" value="1"/>
</dbReference>
<gene>
    <name evidence="2" type="ORF">EXM65_15215</name>
</gene>
<feature type="non-terminal residue" evidence="2">
    <location>
        <position position="1"/>
    </location>
</feature>
<dbReference type="PANTHER" id="PTHR30344">
    <property type="entry name" value="6-PHOSPHOGLUCONOLACTONASE-RELATED"/>
    <property type="match status" value="1"/>
</dbReference>
<dbReference type="GO" id="GO:0005829">
    <property type="term" value="C:cytosol"/>
    <property type="evidence" value="ECO:0007669"/>
    <property type="project" value="TreeGrafter"/>
</dbReference>
<reference evidence="2 3" key="1">
    <citation type="submission" date="2019-02" db="EMBL/GenBank/DDBJ databases">
        <title>Genome sequencing of Clostridium botulinum clinical isolates.</title>
        <authorList>
            <person name="Brunt J."/>
            <person name="Van Vliet A.H.M."/>
            <person name="Stringer S.C."/>
            <person name="Grant K.A."/>
            <person name="Carter A.C."/>
            <person name="Peck M.W."/>
        </authorList>
    </citation>
    <scope>NUCLEOTIDE SEQUENCE [LARGE SCALE GENOMIC DNA]</scope>
    <source>
        <strain evidence="2 3">H113700579</strain>
    </source>
</reference>
<dbReference type="InterPro" id="IPR019405">
    <property type="entry name" value="Lactonase_7-beta_prop"/>
</dbReference>
<evidence type="ECO:0000313" key="3">
    <source>
        <dbReference type="Proteomes" id="UP000472355"/>
    </source>
</evidence>
<dbReference type="Proteomes" id="UP000472355">
    <property type="component" value="Unassembled WGS sequence"/>
</dbReference>
<dbReference type="Pfam" id="PF10282">
    <property type="entry name" value="Lactonase"/>
    <property type="match status" value="1"/>
</dbReference>
<dbReference type="InterPro" id="IPR011045">
    <property type="entry name" value="N2O_reductase_N"/>
</dbReference>
<dbReference type="EMBL" id="SGKU01000053">
    <property type="protein sequence ID" value="NFA43878.1"/>
    <property type="molecule type" value="Genomic_DNA"/>
</dbReference>
<organism evidence="2 3">
    <name type="scientific">Clostridium botulinum</name>
    <dbReference type="NCBI Taxonomy" id="1491"/>
    <lineage>
        <taxon>Bacteria</taxon>
        <taxon>Bacillati</taxon>
        <taxon>Bacillota</taxon>
        <taxon>Clostridia</taxon>
        <taxon>Eubacteriales</taxon>
        <taxon>Clostridiaceae</taxon>
        <taxon>Clostridium</taxon>
    </lineage>
</organism>
<protein>
    <submittedName>
        <fullName evidence="2">Lactonase family protein</fullName>
    </submittedName>
</protein>
<dbReference type="SUPFAM" id="SSF50974">
    <property type="entry name" value="Nitrous oxide reductase, N-terminal domain"/>
    <property type="match status" value="1"/>
</dbReference>
<accession>A0A6M0SS64</accession>
<name>A0A6M0SS64_CLOBO</name>
<dbReference type="Gene3D" id="2.130.10.10">
    <property type="entry name" value="YVTN repeat-like/Quinoprotein amine dehydrogenase"/>
    <property type="match status" value="1"/>
</dbReference>
<sequence>NNTITLFYINDENGELEYVDVFDCKGKCPRDFQIDPTGKFLICGNELSNTLSIFSIQQSNGTLKFIGEEDVQSPTCVKFIE</sequence>
<comment type="caution">
    <text evidence="2">The sequence shown here is derived from an EMBL/GenBank/DDBJ whole genome shotgun (WGS) entry which is preliminary data.</text>
</comment>
<dbReference type="InterPro" id="IPR050282">
    <property type="entry name" value="Cycloisomerase_2"/>
</dbReference>
<evidence type="ECO:0000313" key="2">
    <source>
        <dbReference type="EMBL" id="NFA43878.1"/>
    </source>
</evidence>
<evidence type="ECO:0000256" key="1">
    <source>
        <dbReference type="ARBA" id="ARBA00005564"/>
    </source>
</evidence>
<dbReference type="AlphaFoldDB" id="A0A6M0SS64"/>
<proteinExistence type="inferred from homology"/>
<dbReference type="GO" id="GO:0017057">
    <property type="term" value="F:6-phosphogluconolactonase activity"/>
    <property type="evidence" value="ECO:0007669"/>
    <property type="project" value="TreeGrafter"/>
</dbReference>
<comment type="similarity">
    <text evidence="1">Belongs to the cycloisomerase 2 family.</text>
</comment>